<feature type="compositionally biased region" description="Basic and acidic residues" evidence="1">
    <location>
        <begin position="21"/>
        <end position="33"/>
    </location>
</feature>
<proteinExistence type="predicted"/>
<keyword evidence="3" id="KW-1185">Reference proteome</keyword>
<sequence>MSRVDQSVRASGGDRLTASAPHRDDVAGPEHPRCPAVRYTQIAGKPIGSPGATVEPVVRHLSRSRVRSIASEPVEGWGVTTGSAVTGAAEAIAGEKPTDNVTPTATIIFDAIRGIAPPFER</sequence>
<protein>
    <submittedName>
        <fullName evidence="2">Uncharacterized protein</fullName>
    </submittedName>
</protein>
<gene>
    <name evidence="2" type="ORF">IU449_16185</name>
</gene>
<organism evidence="2 3">
    <name type="scientific">Nocardia higoensis</name>
    <dbReference type="NCBI Taxonomy" id="228599"/>
    <lineage>
        <taxon>Bacteria</taxon>
        <taxon>Bacillati</taxon>
        <taxon>Actinomycetota</taxon>
        <taxon>Actinomycetes</taxon>
        <taxon>Mycobacteriales</taxon>
        <taxon>Nocardiaceae</taxon>
        <taxon>Nocardia</taxon>
    </lineage>
</organism>
<evidence type="ECO:0000256" key="1">
    <source>
        <dbReference type="SAM" id="MobiDB-lite"/>
    </source>
</evidence>
<comment type="caution">
    <text evidence="2">The sequence shown here is derived from an EMBL/GenBank/DDBJ whole genome shotgun (WGS) entry which is preliminary data.</text>
</comment>
<dbReference type="EMBL" id="JADLQN010000002">
    <property type="protein sequence ID" value="MBF6356062.1"/>
    <property type="molecule type" value="Genomic_DNA"/>
</dbReference>
<feature type="region of interest" description="Disordered" evidence="1">
    <location>
        <begin position="1"/>
        <end position="33"/>
    </location>
</feature>
<reference evidence="2 3" key="1">
    <citation type="submission" date="2020-10" db="EMBL/GenBank/DDBJ databases">
        <title>Identification of Nocardia species via Next-generation sequencing and recognition of intraspecies genetic diversity.</title>
        <authorList>
            <person name="Li P."/>
            <person name="Li P."/>
            <person name="Lu B."/>
        </authorList>
    </citation>
    <scope>NUCLEOTIDE SEQUENCE [LARGE SCALE GENOMIC DNA]</scope>
    <source>
        <strain evidence="2 3">BJ06-0143</strain>
    </source>
</reference>
<dbReference type="Proteomes" id="UP000707731">
    <property type="component" value="Unassembled WGS sequence"/>
</dbReference>
<evidence type="ECO:0000313" key="3">
    <source>
        <dbReference type="Proteomes" id="UP000707731"/>
    </source>
</evidence>
<evidence type="ECO:0000313" key="2">
    <source>
        <dbReference type="EMBL" id="MBF6356062.1"/>
    </source>
</evidence>
<accession>A0ABS0DC61</accession>
<name>A0ABS0DC61_9NOCA</name>